<organism evidence="16">
    <name type="scientific">Selaginella moellendorffii</name>
    <name type="common">Spikemoss</name>
    <dbReference type="NCBI Taxonomy" id="88036"/>
    <lineage>
        <taxon>Eukaryota</taxon>
        <taxon>Viridiplantae</taxon>
        <taxon>Streptophyta</taxon>
        <taxon>Embryophyta</taxon>
        <taxon>Tracheophyta</taxon>
        <taxon>Lycopodiopsida</taxon>
        <taxon>Selaginellales</taxon>
        <taxon>Selaginellaceae</taxon>
        <taxon>Selaginella</taxon>
    </lineage>
</organism>
<dbReference type="Pfam" id="PF24101">
    <property type="entry name" value="WHD_GTF3C1"/>
    <property type="match status" value="1"/>
</dbReference>
<keyword evidence="5" id="KW-0539">Nucleus</keyword>
<dbReference type="InterPro" id="IPR056428">
    <property type="entry name" value="WH_GTF3C1"/>
</dbReference>
<dbReference type="KEGG" id="smo:SELMODRAFT_409587"/>
<evidence type="ECO:0000256" key="1">
    <source>
        <dbReference type="ARBA" id="ARBA00004123"/>
    </source>
</evidence>
<dbReference type="OrthoDB" id="68020at2759"/>
<dbReference type="SUPFAM" id="SSF46785">
    <property type="entry name" value="Winged helix' DNA-binding domain"/>
    <property type="match status" value="1"/>
</dbReference>
<keyword evidence="3" id="KW-0238">DNA-binding</keyword>
<dbReference type="GO" id="GO:0042791">
    <property type="term" value="P:5S class rRNA transcription by RNA polymerase III"/>
    <property type="evidence" value="ECO:0000318"/>
    <property type="project" value="GO_Central"/>
</dbReference>
<evidence type="ECO:0000259" key="11">
    <source>
        <dbReference type="Pfam" id="PF24538"/>
    </source>
</evidence>
<dbReference type="GO" id="GO:0000127">
    <property type="term" value="C:transcription factor TFIIIC complex"/>
    <property type="evidence" value="ECO:0000318"/>
    <property type="project" value="GO_Central"/>
</dbReference>
<feature type="domain" description="GTF3C1 extended winged-helix" evidence="10">
    <location>
        <begin position="531"/>
        <end position="638"/>
    </location>
</feature>
<keyword evidence="16" id="KW-1185">Reference proteome</keyword>
<dbReference type="InterPro" id="IPR056063">
    <property type="entry name" value="DUF7646"/>
</dbReference>
<dbReference type="Pfam" id="PF23704">
    <property type="entry name" value="WHD_GTF3C1_N"/>
    <property type="match status" value="1"/>
</dbReference>
<dbReference type="HOGENOM" id="CLU_000924_0_0_1"/>
<keyword evidence="4" id="KW-0804">Transcription</keyword>
<sequence>MADKLVAAALQEIAAEGEQGCLLAKLWAFLQATPAGLEIHVDDHVKQAVWRGLLAVPGLSFKFSGQSNAAAMPASDPSIQSLQSAESLELVVVASQDIRDACLGLYDIRHADTQPSQIQHSILERLAKARTEGVTQNQLGKDFKVEGNKLFYILRSLESRGLVVRRSTLVRNKDTAKGGGSIVLTNLVHLTRYARHLTLNSHQRFEISNGAEDAAFPEDPDDADDNHSKGKHLMINDDLPAMKAICDKLQQAEGKVLVVSDLKLTLGYRMSSGHRAWRRLMKRLKEAGFVTIIEAKVGRKVRSCIQLLKAFNEHEFSASTSVEADTEQQLKGPKRGQVTEQLVELSVDQQIYDMIDEGGREGLMMMEVWKRIGLNNKRNYYRIQNMTIKNGILFEAENHKRSTLYRLRTTHRTREVPAEQDEDTQDPLENMEEATVPSSDSLKRVQKLPLIRKNAKKVESDSLTESMVKIDTETDAGNTVITTLPATEALSPAINETPEGMDITPVPTTPASSFPPPSLFRIGQPYPCLTVTTTSLQREQRILERLQEEKYVVRAELHRWLESISNRKTMMDRKTLTRTLQKLQREGRCKCILLSMPGSTNCGRKRTAEVVLLPSVKVEPDLLSVIHERIRKFDMESRGHGLPREKASVNTVPVLTGLRRMKVKHKKAPLLSQIDAAKTVALQANGFVPAKMVRARMLHYFLWNYTNDFLDEDMGLEFGTPRLTDGRGYRVFGLMAAVQSMPLELFLQMVGSNRVIDNLTERCRQGMRLRDLPEGEQVILLENSAGGRLAWLVDILRRLKLIRIVIGHGPVVLQDRWHLGSLSISMIEASLTYAMEEHMYIEQPAPQPLPSLTRDTYDYNPRARHEFDINTKEGLDNYWQTLEYFFSGAEPGIARHAFPGSSVPELFGLRSWTSLRIMTIDQRNDLVRRMNEGGPEKRKSIQECAKIAKDLNLTLEQVLRVSYEKNRRVRLQSLQKTEPSFMDTFASSHPAPPQVLVTEDNSRHEMGQMFTSGISEATQMEKEVDDADDMGDHVNHISIVTKLKPSRSRRFPWSDKLDRVLFFAYAKQRALLGAKMNRVDWNLIPGLPAAPLVCRRRISILKSEATVKKAILNLCSLLSARYEKYCQLMESIEDQGTSSTCEEQVVEDGELIPPAPIRVLHEQPEYYWDNPEDASVVSAIDEIIRCKNLVRSCYNKPCHNKRIVATSLYNSATETVEASTSGSITVDPLHLSSAAGLMQVSKRPPIKPNKTGGVIALRSRRVRKKVKKKPASLQCLTTEQLVHGSVGVANAIEFIKLVFLNTSVNSDDVQLPKAFMDALHQFKEADVFTAFNFLKDHGMVASGQGAQSFVLSDTFYQNAFATRFPGSTAEESFAMSKWLQERRTDIDQEWVTYSTEDTCGKLLQLFGRVATGELTLKPSVPANGIGESEDPRSIGCGFKRKPDNQEQGARTVKARLEDKDEVYQAVRRERGFPGIDVLLHRETFTLPDLLSRCQGELEPGPSETPSFEVPGAKNLEKVSGTEGDENLEPGLLAAMQTEIENAGEEGVNIKDLGQRLGTELVEKYVDSLESSGVVKKVNAFDHVRVLSQAFAGRYFLQFSTKKTDRGSLLLSSPGKSIEKSDVFMGDGASTSTFMDIDPIEGGSSEHKACNTADVADVTSTLPILPWITSNGSLNMKILKGLIRRVMGIVTLNPGITEDNLVKRMNVLNPQTVKELLRMLLLDGKLIVRSVTYPPVFVPSLLSGLLHTSSQPEASAYPQQKHYYANALCTSAL</sequence>
<dbReference type="Pfam" id="PF24658">
    <property type="entry name" value="DUF7647"/>
    <property type="match status" value="1"/>
</dbReference>
<evidence type="ECO:0000256" key="5">
    <source>
        <dbReference type="ARBA" id="ARBA00023242"/>
    </source>
</evidence>
<dbReference type="PANTHER" id="PTHR15180:SF1">
    <property type="entry name" value="GENERAL TRANSCRIPTION FACTOR 3C POLYPEPTIDE 1"/>
    <property type="match status" value="1"/>
</dbReference>
<evidence type="ECO:0000256" key="3">
    <source>
        <dbReference type="ARBA" id="ARBA00023125"/>
    </source>
</evidence>
<dbReference type="EMBL" id="GL377575">
    <property type="protein sequence ID" value="EFJ30579.1"/>
    <property type="molecule type" value="Genomic_DNA"/>
</dbReference>
<dbReference type="InParanoid" id="D8RBX6"/>
<accession>D8RBX6</accession>
<dbReference type="InterPro" id="IPR056062">
    <property type="entry name" value="DUF7645"/>
</dbReference>
<evidence type="ECO:0000259" key="13">
    <source>
        <dbReference type="Pfam" id="PF24657"/>
    </source>
</evidence>
<feature type="domain" description="DUF7647" evidence="14">
    <location>
        <begin position="728"/>
        <end position="913"/>
    </location>
</feature>
<feature type="compositionally biased region" description="Acidic residues" evidence="7">
    <location>
        <begin position="418"/>
        <end position="432"/>
    </location>
</feature>
<evidence type="ECO:0000313" key="15">
    <source>
        <dbReference type="EMBL" id="EFJ30579.1"/>
    </source>
</evidence>
<dbReference type="eggNOG" id="ENOG502QPUA">
    <property type="taxonomic scope" value="Eukaryota"/>
</dbReference>
<dbReference type="PANTHER" id="PTHR15180">
    <property type="entry name" value="GENERAL TRANSCRIPTION FACTOR 3C POLYPEPTIDE 1"/>
    <property type="match status" value="1"/>
</dbReference>
<dbReference type="Pfam" id="PF04182">
    <property type="entry name" value="B-block_TFIIIC"/>
    <property type="match status" value="1"/>
</dbReference>
<dbReference type="Pfam" id="PF24655">
    <property type="entry name" value="DUF7645"/>
    <property type="match status" value="1"/>
</dbReference>
<dbReference type="GO" id="GO:0006384">
    <property type="term" value="P:transcription initiation at RNA polymerase III promoter"/>
    <property type="evidence" value="ECO:0000318"/>
    <property type="project" value="GO_Central"/>
</dbReference>
<evidence type="ECO:0000259" key="9">
    <source>
        <dbReference type="Pfam" id="PF23704"/>
    </source>
</evidence>
<feature type="region of interest" description="Disordered" evidence="7">
    <location>
        <begin position="413"/>
        <end position="441"/>
    </location>
</feature>
<dbReference type="FunCoup" id="D8RBX6">
    <property type="interactions" value="1333"/>
</dbReference>
<feature type="domain" description="B-block binding subunit of TFIIIC" evidence="8">
    <location>
        <begin position="117"/>
        <end position="195"/>
    </location>
</feature>
<evidence type="ECO:0000256" key="4">
    <source>
        <dbReference type="ARBA" id="ARBA00023163"/>
    </source>
</evidence>
<keyword evidence="6" id="KW-0175">Coiled coil</keyword>
<feature type="region of interest" description="Disordered" evidence="7">
    <location>
        <begin position="1421"/>
        <end position="1447"/>
    </location>
</feature>
<feature type="compositionally biased region" description="Acidic residues" evidence="7">
    <location>
        <begin position="215"/>
        <end position="224"/>
    </location>
</feature>
<feature type="domain" description="DUF7645" evidence="12">
    <location>
        <begin position="914"/>
        <end position="973"/>
    </location>
</feature>
<dbReference type="STRING" id="88036.D8RBX6"/>
<reference evidence="15 16" key="1">
    <citation type="journal article" date="2011" name="Science">
        <title>The Selaginella genome identifies genetic changes associated with the evolution of vascular plants.</title>
        <authorList>
            <person name="Banks J.A."/>
            <person name="Nishiyama T."/>
            <person name="Hasebe M."/>
            <person name="Bowman J.L."/>
            <person name="Gribskov M."/>
            <person name="dePamphilis C."/>
            <person name="Albert V.A."/>
            <person name="Aono N."/>
            <person name="Aoyama T."/>
            <person name="Ambrose B.A."/>
            <person name="Ashton N.W."/>
            <person name="Axtell M.J."/>
            <person name="Barker E."/>
            <person name="Barker M.S."/>
            <person name="Bennetzen J.L."/>
            <person name="Bonawitz N.D."/>
            <person name="Chapple C."/>
            <person name="Cheng C."/>
            <person name="Correa L.G."/>
            <person name="Dacre M."/>
            <person name="DeBarry J."/>
            <person name="Dreyer I."/>
            <person name="Elias M."/>
            <person name="Engstrom E.M."/>
            <person name="Estelle M."/>
            <person name="Feng L."/>
            <person name="Finet C."/>
            <person name="Floyd S.K."/>
            <person name="Frommer W.B."/>
            <person name="Fujita T."/>
            <person name="Gramzow L."/>
            <person name="Gutensohn M."/>
            <person name="Harholt J."/>
            <person name="Hattori M."/>
            <person name="Heyl A."/>
            <person name="Hirai T."/>
            <person name="Hiwatashi Y."/>
            <person name="Ishikawa M."/>
            <person name="Iwata M."/>
            <person name="Karol K.G."/>
            <person name="Koehler B."/>
            <person name="Kolukisaoglu U."/>
            <person name="Kubo M."/>
            <person name="Kurata T."/>
            <person name="Lalonde S."/>
            <person name="Li K."/>
            <person name="Li Y."/>
            <person name="Litt A."/>
            <person name="Lyons E."/>
            <person name="Manning G."/>
            <person name="Maruyama T."/>
            <person name="Michael T.P."/>
            <person name="Mikami K."/>
            <person name="Miyazaki S."/>
            <person name="Morinaga S."/>
            <person name="Murata T."/>
            <person name="Mueller-Roeber B."/>
            <person name="Nelson D.R."/>
            <person name="Obara M."/>
            <person name="Oguri Y."/>
            <person name="Olmstead R.G."/>
            <person name="Onodera N."/>
            <person name="Petersen B.L."/>
            <person name="Pils B."/>
            <person name="Prigge M."/>
            <person name="Rensing S.A."/>
            <person name="Riano-Pachon D.M."/>
            <person name="Roberts A.W."/>
            <person name="Sato Y."/>
            <person name="Scheller H.V."/>
            <person name="Schulz B."/>
            <person name="Schulz C."/>
            <person name="Shakirov E.V."/>
            <person name="Shibagaki N."/>
            <person name="Shinohara N."/>
            <person name="Shippen D.E."/>
            <person name="Soerensen I."/>
            <person name="Sotooka R."/>
            <person name="Sugimoto N."/>
            <person name="Sugita M."/>
            <person name="Sumikawa N."/>
            <person name="Tanurdzic M."/>
            <person name="Theissen G."/>
            <person name="Ulvskov P."/>
            <person name="Wakazuki S."/>
            <person name="Weng J.K."/>
            <person name="Willats W.W."/>
            <person name="Wipf D."/>
            <person name="Wolf P.G."/>
            <person name="Yang L."/>
            <person name="Zimmer A.D."/>
            <person name="Zhu Q."/>
            <person name="Mitros T."/>
            <person name="Hellsten U."/>
            <person name="Loque D."/>
            <person name="Otillar R."/>
            <person name="Salamov A."/>
            <person name="Schmutz J."/>
            <person name="Shapiro H."/>
            <person name="Lindquist E."/>
            <person name="Lucas S."/>
            <person name="Rokhsar D."/>
            <person name="Grigoriev I.V."/>
        </authorList>
    </citation>
    <scope>NUCLEOTIDE SEQUENCE [LARGE SCALE GENOMIC DNA]</scope>
</reference>
<dbReference type="InterPro" id="IPR007309">
    <property type="entry name" value="TFIIIC_Bblock-bd"/>
</dbReference>
<feature type="domain" description="DUF7599" evidence="11">
    <location>
        <begin position="236"/>
        <end position="318"/>
    </location>
</feature>
<feature type="region of interest" description="Disordered" evidence="7">
    <location>
        <begin position="212"/>
        <end position="232"/>
    </location>
</feature>
<feature type="coiled-coil region" evidence="6">
    <location>
        <begin position="529"/>
        <end position="586"/>
    </location>
</feature>
<dbReference type="CDD" id="cd16169">
    <property type="entry name" value="Tau138_eWH"/>
    <property type="match status" value="1"/>
</dbReference>
<dbReference type="InterPro" id="IPR056467">
    <property type="entry name" value="eWH_GTF3C1"/>
</dbReference>
<proteinExistence type="predicted"/>
<gene>
    <name evidence="15" type="ORF">SELMODRAFT_409587</name>
</gene>
<dbReference type="InterPro" id="IPR056020">
    <property type="entry name" value="DUF7599"/>
</dbReference>
<evidence type="ECO:0000256" key="6">
    <source>
        <dbReference type="SAM" id="Coils"/>
    </source>
</evidence>
<dbReference type="InterPro" id="IPR036390">
    <property type="entry name" value="WH_DNA-bd_sf"/>
</dbReference>
<name>D8RBX6_SELML</name>
<evidence type="ECO:0000259" key="10">
    <source>
        <dbReference type="Pfam" id="PF24101"/>
    </source>
</evidence>
<dbReference type="Gramene" id="EFJ30579">
    <property type="protein sequence ID" value="EFJ30579"/>
    <property type="gene ID" value="SELMODRAFT_409587"/>
</dbReference>
<dbReference type="InterPro" id="IPR035625">
    <property type="entry name" value="Tfc3-like_eWH"/>
</dbReference>
<dbReference type="Proteomes" id="UP000001514">
    <property type="component" value="Unassembled WGS sequence"/>
</dbReference>
<dbReference type="Pfam" id="PF24538">
    <property type="entry name" value="DUF7599"/>
    <property type="match status" value="1"/>
</dbReference>
<dbReference type="Pfam" id="PF24657">
    <property type="entry name" value="DUF7646"/>
    <property type="match status" value="1"/>
</dbReference>
<dbReference type="GO" id="GO:0003677">
    <property type="term" value="F:DNA binding"/>
    <property type="evidence" value="ECO:0007669"/>
    <property type="project" value="UniProtKB-KW"/>
</dbReference>
<evidence type="ECO:0000256" key="2">
    <source>
        <dbReference type="ARBA" id="ARBA00022553"/>
    </source>
</evidence>
<evidence type="ECO:0000259" key="12">
    <source>
        <dbReference type="Pfam" id="PF24655"/>
    </source>
</evidence>
<evidence type="ECO:0000256" key="7">
    <source>
        <dbReference type="SAM" id="MobiDB-lite"/>
    </source>
</evidence>
<evidence type="ECO:0000259" key="14">
    <source>
        <dbReference type="Pfam" id="PF24658"/>
    </source>
</evidence>
<evidence type="ECO:0000313" key="16">
    <source>
        <dbReference type="Proteomes" id="UP000001514"/>
    </source>
</evidence>
<feature type="domain" description="DUF7646" evidence="13">
    <location>
        <begin position="334"/>
        <end position="412"/>
    </location>
</feature>
<dbReference type="OMA" id="VESHNMS"/>
<feature type="domain" description="General transcription factor 3C polypeptide 1 winged-helix" evidence="9">
    <location>
        <begin position="3"/>
        <end position="106"/>
    </location>
</feature>
<dbReference type="GO" id="GO:0005634">
    <property type="term" value="C:nucleus"/>
    <property type="evidence" value="ECO:0007669"/>
    <property type="project" value="UniProtKB-SubCell"/>
</dbReference>
<dbReference type="InterPro" id="IPR044210">
    <property type="entry name" value="Tfc3-like"/>
</dbReference>
<protein>
    <submittedName>
        <fullName evidence="15">Uncharacterized protein</fullName>
    </submittedName>
</protein>
<keyword evidence="2" id="KW-0597">Phosphoprotein</keyword>
<comment type="subcellular location">
    <subcellularLocation>
        <location evidence="1">Nucleus</location>
    </subcellularLocation>
</comment>
<evidence type="ECO:0000259" key="8">
    <source>
        <dbReference type="Pfam" id="PF04182"/>
    </source>
</evidence>
<dbReference type="InterPro" id="IPR056064">
    <property type="entry name" value="DUF7647"/>
</dbReference>